<dbReference type="EMBL" id="GL876966">
    <property type="protein sequence ID" value="KLU82381.1"/>
    <property type="molecule type" value="Genomic_DNA"/>
</dbReference>
<keyword evidence="3 6" id="KW-0732">Signal</keyword>
<evidence type="ECO:0000313" key="8">
    <source>
        <dbReference type="EMBL" id="KLU82381.1"/>
    </source>
</evidence>
<keyword evidence="4" id="KW-1015">Disulfide bond</keyword>
<evidence type="ECO:0000313" key="9">
    <source>
        <dbReference type="EnsemblFungi" id="MAPG_01453T0"/>
    </source>
</evidence>
<sequence length="143" mass="15313">MRFSAATVSAALFGAAMAAPAARTDGVSTESITIQNFKSIPKDLSKHSPIIEVSFELVSHRKEGVKAYVCSASNPDGLTPDDSPKCANYEQTDGYSFQYLATGQYATYMQIFHQTGPAVGRSGFIVIPAQCTGTCQIEEVLHV</sequence>
<reference evidence="8" key="3">
    <citation type="submission" date="2011-03" db="EMBL/GenBank/DDBJ databases">
        <title>Annotation of Magnaporthe poae ATCC 64411.</title>
        <authorList>
            <person name="Ma L.-J."/>
            <person name="Dead R."/>
            <person name="Young S.K."/>
            <person name="Zeng Q."/>
            <person name="Gargeya S."/>
            <person name="Fitzgerald M."/>
            <person name="Haas B."/>
            <person name="Abouelleil A."/>
            <person name="Alvarado L."/>
            <person name="Arachchi H.M."/>
            <person name="Berlin A."/>
            <person name="Brown A."/>
            <person name="Chapman S.B."/>
            <person name="Chen Z."/>
            <person name="Dunbar C."/>
            <person name="Freedman E."/>
            <person name="Gearin G."/>
            <person name="Gellesch M."/>
            <person name="Goldberg J."/>
            <person name="Griggs A."/>
            <person name="Gujja S."/>
            <person name="Heiman D."/>
            <person name="Howarth C."/>
            <person name="Larson L."/>
            <person name="Lui A."/>
            <person name="MacDonald P.J.P."/>
            <person name="Mehta T."/>
            <person name="Montmayeur A."/>
            <person name="Murphy C."/>
            <person name="Neiman D."/>
            <person name="Pearson M."/>
            <person name="Priest M."/>
            <person name="Roberts A."/>
            <person name="Saif S."/>
            <person name="Shea T."/>
            <person name="Shenoy N."/>
            <person name="Sisk P."/>
            <person name="Stolte C."/>
            <person name="Sykes S."/>
            <person name="Yandava C."/>
            <person name="Wortman J."/>
            <person name="Nusbaum C."/>
            <person name="Birren B."/>
        </authorList>
    </citation>
    <scope>NUCLEOTIDE SEQUENCE</scope>
    <source>
        <strain evidence="8">ATCC 64411</strain>
    </source>
</reference>
<dbReference type="eggNOG" id="ENOG502T628">
    <property type="taxonomic scope" value="Eukaryota"/>
</dbReference>
<feature type="domain" description="AA1-like" evidence="7">
    <location>
        <begin position="27"/>
        <end position="143"/>
    </location>
</feature>
<feature type="signal peptide" evidence="6">
    <location>
        <begin position="1"/>
        <end position="18"/>
    </location>
</feature>
<comment type="subcellular location">
    <subcellularLocation>
        <location evidence="1">Secreted</location>
    </subcellularLocation>
</comment>
<reference evidence="9" key="4">
    <citation type="journal article" date="2015" name="G3 (Bethesda)">
        <title>Genome sequences of three phytopathogenic species of the Magnaporthaceae family of fungi.</title>
        <authorList>
            <person name="Okagaki L.H."/>
            <person name="Nunes C.C."/>
            <person name="Sailsbery J."/>
            <person name="Clay B."/>
            <person name="Brown D."/>
            <person name="John T."/>
            <person name="Oh Y."/>
            <person name="Young N."/>
            <person name="Fitzgerald M."/>
            <person name="Haas B.J."/>
            <person name="Zeng Q."/>
            <person name="Young S."/>
            <person name="Adiconis X."/>
            <person name="Fan L."/>
            <person name="Levin J.Z."/>
            <person name="Mitchell T.K."/>
            <person name="Okubara P.A."/>
            <person name="Farman M.L."/>
            <person name="Kohn L.M."/>
            <person name="Birren B."/>
            <person name="Ma L.-J."/>
            <person name="Dean R.A."/>
        </authorList>
    </citation>
    <scope>NUCLEOTIDE SEQUENCE</scope>
    <source>
        <strain evidence="9">ATCC 64411 / 73-15</strain>
    </source>
</reference>
<dbReference type="VEuPathDB" id="FungiDB:MAPG_01453"/>
<proteinExistence type="predicted"/>
<evidence type="ECO:0000256" key="3">
    <source>
        <dbReference type="ARBA" id="ARBA00022729"/>
    </source>
</evidence>
<organism evidence="9 10">
    <name type="scientific">Magnaporthiopsis poae (strain ATCC 64411 / 73-15)</name>
    <name type="common">Kentucky bluegrass fungus</name>
    <name type="synonym">Magnaporthe poae</name>
    <dbReference type="NCBI Taxonomy" id="644358"/>
    <lineage>
        <taxon>Eukaryota</taxon>
        <taxon>Fungi</taxon>
        <taxon>Dikarya</taxon>
        <taxon>Ascomycota</taxon>
        <taxon>Pezizomycotina</taxon>
        <taxon>Sordariomycetes</taxon>
        <taxon>Sordariomycetidae</taxon>
        <taxon>Magnaporthales</taxon>
        <taxon>Magnaporthaceae</taxon>
        <taxon>Magnaporthiopsis</taxon>
    </lineage>
</organism>
<evidence type="ECO:0000256" key="2">
    <source>
        <dbReference type="ARBA" id="ARBA00022525"/>
    </source>
</evidence>
<evidence type="ECO:0000256" key="6">
    <source>
        <dbReference type="SAM" id="SignalP"/>
    </source>
</evidence>
<dbReference type="Proteomes" id="UP000011715">
    <property type="component" value="Unassembled WGS sequence"/>
</dbReference>
<dbReference type="EnsemblFungi" id="MAPG_01453T0">
    <property type="protein sequence ID" value="MAPG_01453T0"/>
    <property type="gene ID" value="MAPG_01453"/>
</dbReference>
<reference evidence="8" key="2">
    <citation type="submission" date="2010-05" db="EMBL/GenBank/DDBJ databases">
        <title>The Genome Sequence of Magnaporthe poae strain ATCC 64411.</title>
        <authorList>
            <consortium name="The Broad Institute Genome Sequencing Platform"/>
            <consortium name="Broad Institute Genome Sequencing Center for Infectious Disease"/>
            <person name="Ma L.-J."/>
            <person name="Dead R."/>
            <person name="Young S."/>
            <person name="Zeng Q."/>
            <person name="Koehrsen M."/>
            <person name="Alvarado L."/>
            <person name="Berlin A."/>
            <person name="Chapman S.B."/>
            <person name="Chen Z."/>
            <person name="Freedman E."/>
            <person name="Gellesch M."/>
            <person name="Goldberg J."/>
            <person name="Griggs A."/>
            <person name="Gujja S."/>
            <person name="Heilman E.R."/>
            <person name="Heiman D."/>
            <person name="Hepburn T."/>
            <person name="Howarth C."/>
            <person name="Jen D."/>
            <person name="Larson L."/>
            <person name="Mehta T."/>
            <person name="Neiman D."/>
            <person name="Pearson M."/>
            <person name="Roberts A."/>
            <person name="Saif S."/>
            <person name="Shea T."/>
            <person name="Shenoy N."/>
            <person name="Sisk P."/>
            <person name="Stolte C."/>
            <person name="Sykes S."/>
            <person name="Walk T."/>
            <person name="White J."/>
            <person name="Yandava C."/>
            <person name="Haas B."/>
            <person name="Nusbaum C."/>
            <person name="Birren B."/>
        </authorList>
    </citation>
    <scope>NUCLEOTIDE SEQUENCE</scope>
    <source>
        <strain evidence="8">ATCC 64411</strain>
    </source>
</reference>
<comment type="caution">
    <text evidence="5">Lacks conserved residue(s) required for the propagation of feature annotation.</text>
</comment>
<dbReference type="PROSITE" id="PS51895">
    <property type="entry name" value="AA1"/>
    <property type="match status" value="1"/>
</dbReference>
<reference evidence="10" key="1">
    <citation type="submission" date="2010-05" db="EMBL/GenBank/DDBJ databases">
        <title>The genome sequence of Magnaporthe poae strain ATCC 64411.</title>
        <authorList>
            <person name="Ma L.-J."/>
            <person name="Dead R."/>
            <person name="Young S."/>
            <person name="Zeng Q."/>
            <person name="Koehrsen M."/>
            <person name="Alvarado L."/>
            <person name="Berlin A."/>
            <person name="Chapman S.B."/>
            <person name="Chen Z."/>
            <person name="Freedman E."/>
            <person name="Gellesch M."/>
            <person name="Goldberg J."/>
            <person name="Griggs A."/>
            <person name="Gujja S."/>
            <person name="Heilman E.R."/>
            <person name="Heiman D."/>
            <person name="Hepburn T."/>
            <person name="Howarth C."/>
            <person name="Jen D."/>
            <person name="Larson L."/>
            <person name="Mehta T."/>
            <person name="Neiman D."/>
            <person name="Pearson M."/>
            <person name="Roberts A."/>
            <person name="Saif S."/>
            <person name="Shea T."/>
            <person name="Shenoy N."/>
            <person name="Sisk P."/>
            <person name="Stolte C."/>
            <person name="Sykes S."/>
            <person name="Walk T."/>
            <person name="White J."/>
            <person name="Yandava C."/>
            <person name="Haas B."/>
            <person name="Nusbaum C."/>
            <person name="Birren B."/>
        </authorList>
    </citation>
    <scope>NUCLEOTIDE SEQUENCE [LARGE SCALE GENOMIC DNA]</scope>
    <source>
        <strain evidence="10">ATCC 64411 / 73-15</strain>
    </source>
</reference>
<evidence type="ECO:0000256" key="4">
    <source>
        <dbReference type="ARBA" id="ARBA00023157"/>
    </source>
</evidence>
<dbReference type="Gene3D" id="2.40.350.20">
    <property type="match status" value="1"/>
</dbReference>
<dbReference type="EMBL" id="ADBL01000350">
    <property type="status" value="NOT_ANNOTATED_CDS"/>
    <property type="molecule type" value="Genomic_DNA"/>
</dbReference>
<dbReference type="AlphaFoldDB" id="A0A0C4DNQ9"/>
<dbReference type="OrthoDB" id="3928926at2759"/>
<name>A0A0C4DNQ9_MAGP6</name>
<evidence type="ECO:0000256" key="5">
    <source>
        <dbReference type="PROSITE-ProRule" id="PRU01243"/>
    </source>
</evidence>
<keyword evidence="10" id="KW-1185">Reference proteome</keyword>
<protein>
    <recommendedName>
        <fullName evidence="7">AA1-like domain-containing protein</fullName>
    </recommendedName>
</protein>
<feature type="chain" id="PRO_5009385165" description="AA1-like domain-containing protein" evidence="6">
    <location>
        <begin position="19"/>
        <end position="143"/>
    </location>
</feature>
<reference evidence="9" key="5">
    <citation type="submission" date="2015-06" db="UniProtKB">
        <authorList>
            <consortium name="EnsemblFungi"/>
        </authorList>
    </citation>
    <scope>IDENTIFICATION</scope>
    <source>
        <strain evidence="9">ATCC 64411</strain>
    </source>
</reference>
<dbReference type="GO" id="GO:0005576">
    <property type="term" value="C:extracellular region"/>
    <property type="evidence" value="ECO:0007669"/>
    <property type="project" value="UniProtKB-SubCell"/>
</dbReference>
<evidence type="ECO:0000259" key="7">
    <source>
        <dbReference type="PROSITE" id="PS51895"/>
    </source>
</evidence>
<evidence type="ECO:0000256" key="1">
    <source>
        <dbReference type="ARBA" id="ARBA00004613"/>
    </source>
</evidence>
<keyword evidence="2" id="KW-0964">Secreted</keyword>
<evidence type="ECO:0000313" key="10">
    <source>
        <dbReference type="Proteomes" id="UP000011715"/>
    </source>
</evidence>
<accession>A0A0C4DNQ9</accession>
<dbReference type="InterPro" id="IPR032382">
    <property type="entry name" value="AltA1"/>
</dbReference>
<gene>
    <name evidence="8" type="ORF">MAPG_01453</name>
</gene>